<name>I1IRK2_BRADI</name>
<dbReference type="Proteomes" id="UP000008810">
    <property type="component" value="Chromosome 4"/>
</dbReference>
<dbReference type="STRING" id="15368.I1IRK2"/>
<evidence type="ECO:0000313" key="5">
    <source>
        <dbReference type="Proteomes" id="UP000008810"/>
    </source>
</evidence>
<dbReference type="KEGG" id="bdi:100843593"/>
<dbReference type="PANTHER" id="PTHR46038:SF5">
    <property type="entry name" value="NUCLEOTIDE-DIPHOSPHO-SUGAR TRANSFERASE FAMILY PROTEIN"/>
    <property type="match status" value="1"/>
</dbReference>
<accession>I1IRK2</accession>
<dbReference type="InterPro" id="IPR005069">
    <property type="entry name" value="Nucl-diP-sugar_transferase"/>
</dbReference>
<evidence type="ECO:0000256" key="1">
    <source>
        <dbReference type="SAM" id="SignalP"/>
    </source>
</evidence>
<feature type="signal peptide" evidence="1">
    <location>
        <begin position="1"/>
        <end position="19"/>
    </location>
</feature>
<dbReference type="EnsemblPlants" id="KQJ90879">
    <property type="protein sequence ID" value="KQJ90879"/>
    <property type="gene ID" value="BRADI_4g34540v3"/>
</dbReference>
<gene>
    <name evidence="4" type="primary">LOC100843593</name>
    <name evidence="3" type="ORF">BRADI_4g34540v3</name>
</gene>
<reference evidence="3 4" key="1">
    <citation type="journal article" date="2010" name="Nature">
        <title>Genome sequencing and analysis of the model grass Brachypodium distachyon.</title>
        <authorList>
            <consortium name="International Brachypodium Initiative"/>
        </authorList>
    </citation>
    <scope>NUCLEOTIDE SEQUENCE [LARGE SCALE GENOMIC DNA]</scope>
    <source>
        <strain evidence="3 4">Bd21</strain>
    </source>
</reference>
<reference evidence="4" key="3">
    <citation type="submission" date="2018-08" db="UniProtKB">
        <authorList>
            <consortium name="EnsemblPlants"/>
        </authorList>
    </citation>
    <scope>IDENTIFICATION</scope>
    <source>
        <strain evidence="4">cv. Bd21</strain>
    </source>
</reference>
<evidence type="ECO:0000259" key="2">
    <source>
        <dbReference type="Pfam" id="PF03407"/>
    </source>
</evidence>
<dbReference type="InterPro" id="IPR044821">
    <property type="entry name" value="At1g28695/At4g15970-like"/>
</dbReference>
<proteinExistence type="predicted"/>
<dbReference type="eggNOG" id="ENOG502QSX5">
    <property type="taxonomic scope" value="Eukaryota"/>
</dbReference>
<dbReference type="Gramene" id="KQJ90879">
    <property type="protein sequence ID" value="KQJ90879"/>
    <property type="gene ID" value="BRADI_4g34540v3"/>
</dbReference>
<dbReference type="Pfam" id="PF03407">
    <property type="entry name" value="Nucleotid_trans"/>
    <property type="match status" value="1"/>
</dbReference>
<protein>
    <recommendedName>
        <fullName evidence="2">Nucleotide-diphospho-sugar transferase domain-containing protein</fullName>
    </recommendedName>
</protein>
<keyword evidence="1" id="KW-0732">Signal</keyword>
<accession>A0A0Q3ETP2</accession>
<dbReference type="OMA" id="VWHEARK"/>
<sequence length="329" mass="37271">MFTLSNLLRFVLAAALVAASGVLLFSHSSCPCDVEATRNWTQAHPGIRSPGMATAARKDDDDDLAELLRKAAMEDNTIIMTFTNEAWTAPGSLLDLFLESFRVGDKTERLLKHLVIVTVDGKAFEQCQRVHPLCYSFDAGGGMNLTKEQEFMSGDYLEMMWARNRFQNHVLELGFSFVFTDVDIVWFRNPLLRIPVGADIAISADRFGGDDPYDVWKQTNGGFVSARSNTRTLAFFKVWHEARKAYPGQNEQDVFEKVKHELSTRVGAAVHFVDTAHFGGFCEPKKDFRQLCTFHGNCVKGLKWKLEKLQGVMDEWKQFKDARDRPKNK</sequence>
<dbReference type="HOGENOM" id="CLU_034507_1_1_1"/>
<organism evidence="3">
    <name type="scientific">Brachypodium distachyon</name>
    <name type="common">Purple false brome</name>
    <name type="synonym">Trachynia distachya</name>
    <dbReference type="NCBI Taxonomy" id="15368"/>
    <lineage>
        <taxon>Eukaryota</taxon>
        <taxon>Viridiplantae</taxon>
        <taxon>Streptophyta</taxon>
        <taxon>Embryophyta</taxon>
        <taxon>Tracheophyta</taxon>
        <taxon>Spermatophyta</taxon>
        <taxon>Magnoliopsida</taxon>
        <taxon>Liliopsida</taxon>
        <taxon>Poales</taxon>
        <taxon>Poaceae</taxon>
        <taxon>BOP clade</taxon>
        <taxon>Pooideae</taxon>
        <taxon>Stipodae</taxon>
        <taxon>Brachypodieae</taxon>
        <taxon>Brachypodium</taxon>
    </lineage>
</organism>
<dbReference type="PANTHER" id="PTHR46038">
    <property type="entry name" value="EXPRESSED PROTEIN-RELATED"/>
    <property type="match status" value="1"/>
</dbReference>
<feature type="domain" description="Nucleotide-diphospho-sugar transferase" evidence="2">
    <location>
        <begin position="110"/>
        <end position="309"/>
    </location>
</feature>
<keyword evidence="5" id="KW-1185">Reference proteome</keyword>
<dbReference type="GeneID" id="100843593"/>
<reference evidence="3" key="2">
    <citation type="submission" date="2017-06" db="EMBL/GenBank/DDBJ databases">
        <title>WGS assembly of Brachypodium distachyon.</title>
        <authorList>
            <consortium name="The International Brachypodium Initiative"/>
            <person name="Lucas S."/>
            <person name="Harmon-Smith M."/>
            <person name="Lail K."/>
            <person name="Tice H."/>
            <person name="Grimwood J."/>
            <person name="Bruce D."/>
            <person name="Barry K."/>
            <person name="Shu S."/>
            <person name="Lindquist E."/>
            <person name="Wang M."/>
            <person name="Pitluck S."/>
            <person name="Vogel J.P."/>
            <person name="Garvin D.F."/>
            <person name="Mockler T.C."/>
            <person name="Schmutz J."/>
            <person name="Rokhsar D."/>
            <person name="Bevan M.W."/>
        </authorList>
    </citation>
    <scope>NUCLEOTIDE SEQUENCE</scope>
    <source>
        <strain evidence="3">Bd21</strain>
    </source>
</reference>
<evidence type="ECO:0000313" key="3">
    <source>
        <dbReference type="EMBL" id="KQJ90879.2"/>
    </source>
</evidence>
<dbReference type="AlphaFoldDB" id="I1IRK2"/>
<evidence type="ECO:0000313" key="4">
    <source>
        <dbReference type="EnsemblPlants" id="KQJ90879"/>
    </source>
</evidence>
<feature type="chain" id="PRO_5003644404" description="Nucleotide-diphospho-sugar transferase domain-containing protein" evidence="1">
    <location>
        <begin position="20"/>
        <end position="329"/>
    </location>
</feature>
<dbReference type="EMBL" id="CM000883">
    <property type="protein sequence ID" value="KQJ90879.2"/>
    <property type="molecule type" value="Genomic_DNA"/>
</dbReference>
<dbReference type="RefSeq" id="XP_024310749.1">
    <property type="nucleotide sequence ID" value="XM_024454981.1"/>
</dbReference>
<dbReference type="OrthoDB" id="496324at2759"/>